<feature type="domain" description="DNA methylase adenine-specific" evidence="8">
    <location>
        <begin position="120"/>
        <end position="386"/>
    </location>
</feature>
<dbReference type="PANTHER" id="PTHR42933:SF4">
    <property type="entry name" value="TYPE I RESTRICTION ENZYME ECOKI METHYLASE SUBUNIT"/>
    <property type="match status" value="1"/>
</dbReference>
<evidence type="ECO:0000256" key="6">
    <source>
        <dbReference type="ARBA" id="ARBA00022747"/>
    </source>
</evidence>
<evidence type="ECO:0000313" key="10">
    <source>
        <dbReference type="Proteomes" id="UP001058271"/>
    </source>
</evidence>
<dbReference type="InterPro" id="IPR003356">
    <property type="entry name" value="DNA_methylase_A-5"/>
</dbReference>
<evidence type="ECO:0000256" key="7">
    <source>
        <dbReference type="ARBA" id="ARBA00047942"/>
    </source>
</evidence>
<dbReference type="GO" id="GO:0032259">
    <property type="term" value="P:methylation"/>
    <property type="evidence" value="ECO:0007669"/>
    <property type="project" value="UniProtKB-KW"/>
</dbReference>
<evidence type="ECO:0000256" key="3">
    <source>
        <dbReference type="ARBA" id="ARBA00022603"/>
    </source>
</evidence>
<dbReference type="Gene3D" id="1.20.1260.30">
    <property type="match status" value="1"/>
</dbReference>
<dbReference type="InterPro" id="IPR038333">
    <property type="entry name" value="T1MK-like_N_sf"/>
</dbReference>
<name>A0ABY5Z2X0_9ACTN</name>
<keyword evidence="6" id="KW-0680">Restriction system</keyword>
<comment type="similarity">
    <text evidence="1">Belongs to the N(4)/N(6)-methyltransferase family.</text>
</comment>
<dbReference type="Gene3D" id="3.40.50.150">
    <property type="entry name" value="Vaccinia Virus protein VP39"/>
    <property type="match status" value="1"/>
</dbReference>
<proteinExistence type="inferred from homology"/>
<dbReference type="InterPro" id="IPR051537">
    <property type="entry name" value="DNA_Adenine_Mtase"/>
</dbReference>
<protein>
    <recommendedName>
        <fullName evidence="2">site-specific DNA-methyltransferase (adenine-specific)</fullName>
        <ecNumber evidence="2">2.1.1.72</ecNumber>
    </recommendedName>
</protein>
<dbReference type="PRINTS" id="PR00507">
    <property type="entry name" value="N12N6MTFRASE"/>
</dbReference>
<evidence type="ECO:0000259" key="8">
    <source>
        <dbReference type="Pfam" id="PF02384"/>
    </source>
</evidence>
<keyword evidence="5" id="KW-0949">S-adenosyl-L-methionine</keyword>
<dbReference type="InterPro" id="IPR029063">
    <property type="entry name" value="SAM-dependent_MTases_sf"/>
</dbReference>
<gene>
    <name evidence="9" type="ORF">Drose_36000</name>
</gene>
<sequence length="455" mass="50142">MDTVADVVRRLWGLCNFLRDDGISYHEYLSELSTLLFLKLAEERAIGVQLAGVPSWTSLAHTSDAELLSSYRQMIWDARTAANPKIREIFSETETRLKSPHALRKLVTGISEIDWYTDRSHIVGDIYEGLIEKNASESRYGAGQYFTPRALVEAMVAVTQPTHSDSVYDPAAGTAGFLISAAAASQAGNDYAKIAGQELVPDVHRMALMNIMIHGFEGDLGVGDTLSLSPERLAVTLCLTNPPFGVRGGLAPNQQNLLQYPTSNKQLAFLQHAYTSLEEGGRAAVVVPDNVLFESGVASSIRSHMLDNYNVHTILRLPPGIFYATGVRTSVLFFAKTQPTETVWTYDLRSGGTSYTKKRQLSSSDLKYFISSYGPDPLGMSPREESETFYSTSRKELGTLGETLDIPSPRSFTHVPGLTPELMVDSLIEQLQSALDMARDMAQIISEPYSRDLPR</sequence>
<dbReference type="PANTHER" id="PTHR42933">
    <property type="entry name" value="SLR6095 PROTEIN"/>
    <property type="match status" value="1"/>
</dbReference>
<accession>A0ABY5Z2X0</accession>
<evidence type="ECO:0000256" key="1">
    <source>
        <dbReference type="ARBA" id="ARBA00006594"/>
    </source>
</evidence>
<dbReference type="GO" id="GO:0008168">
    <property type="term" value="F:methyltransferase activity"/>
    <property type="evidence" value="ECO:0007669"/>
    <property type="project" value="UniProtKB-KW"/>
</dbReference>
<dbReference type="EC" id="2.1.1.72" evidence="2"/>
<evidence type="ECO:0000256" key="5">
    <source>
        <dbReference type="ARBA" id="ARBA00022691"/>
    </source>
</evidence>
<keyword evidence="4" id="KW-0808">Transferase</keyword>
<reference evidence="9" key="1">
    <citation type="submission" date="2021-04" db="EMBL/GenBank/DDBJ databases">
        <title>Biosynthetic gene clusters of Dactylosporangioum roseum.</title>
        <authorList>
            <person name="Hartkoorn R.C."/>
            <person name="Beaudoing E."/>
            <person name="Hot D."/>
            <person name="Moureu S."/>
        </authorList>
    </citation>
    <scope>NUCLEOTIDE SEQUENCE</scope>
    <source>
        <strain evidence="9">NRRL B-16295</strain>
    </source>
</reference>
<keyword evidence="3 9" id="KW-0489">Methyltransferase</keyword>
<dbReference type="EMBL" id="CP073721">
    <property type="protein sequence ID" value="UWZ36380.1"/>
    <property type="molecule type" value="Genomic_DNA"/>
</dbReference>
<dbReference type="Proteomes" id="UP001058271">
    <property type="component" value="Chromosome"/>
</dbReference>
<comment type="catalytic activity">
    <reaction evidence="7">
        <text>a 2'-deoxyadenosine in DNA + S-adenosyl-L-methionine = an N(6)-methyl-2'-deoxyadenosine in DNA + S-adenosyl-L-homocysteine + H(+)</text>
        <dbReference type="Rhea" id="RHEA:15197"/>
        <dbReference type="Rhea" id="RHEA-COMP:12418"/>
        <dbReference type="Rhea" id="RHEA-COMP:12419"/>
        <dbReference type="ChEBI" id="CHEBI:15378"/>
        <dbReference type="ChEBI" id="CHEBI:57856"/>
        <dbReference type="ChEBI" id="CHEBI:59789"/>
        <dbReference type="ChEBI" id="CHEBI:90615"/>
        <dbReference type="ChEBI" id="CHEBI:90616"/>
        <dbReference type="EC" id="2.1.1.72"/>
    </reaction>
</comment>
<keyword evidence="10" id="KW-1185">Reference proteome</keyword>
<organism evidence="9 10">
    <name type="scientific">Dactylosporangium roseum</name>
    <dbReference type="NCBI Taxonomy" id="47989"/>
    <lineage>
        <taxon>Bacteria</taxon>
        <taxon>Bacillati</taxon>
        <taxon>Actinomycetota</taxon>
        <taxon>Actinomycetes</taxon>
        <taxon>Micromonosporales</taxon>
        <taxon>Micromonosporaceae</taxon>
        <taxon>Dactylosporangium</taxon>
    </lineage>
</organism>
<dbReference type="SUPFAM" id="SSF53335">
    <property type="entry name" value="S-adenosyl-L-methionine-dependent methyltransferases"/>
    <property type="match status" value="1"/>
</dbReference>
<evidence type="ECO:0000256" key="4">
    <source>
        <dbReference type="ARBA" id="ARBA00022679"/>
    </source>
</evidence>
<evidence type="ECO:0000256" key="2">
    <source>
        <dbReference type="ARBA" id="ARBA00011900"/>
    </source>
</evidence>
<dbReference type="Pfam" id="PF02384">
    <property type="entry name" value="N6_Mtase"/>
    <property type="match status" value="1"/>
</dbReference>
<evidence type="ECO:0000313" key="9">
    <source>
        <dbReference type="EMBL" id="UWZ36380.1"/>
    </source>
</evidence>
<dbReference type="RefSeq" id="WP_260725711.1">
    <property type="nucleotide sequence ID" value="NZ_BAAABS010000068.1"/>
</dbReference>